<reference evidence="4 5" key="1">
    <citation type="submission" date="2019-07" db="EMBL/GenBank/DDBJ databases">
        <title>Genomic Encyclopedia of Archaeal and Bacterial Type Strains, Phase II (KMG-II): from individual species to whole genera.</title>
        <authorList>
            <person name="Goeker M."/>
        </authorList>
    </citation>
    <scope>NUCLEOTIDE SEQUENCE [LARGE SCALE GENOMIC DNA]</scope>
    <source>
        <strain evidence="4 5">ATCC BAA-1139</strain>
    </source>
</reference>
<evidence type="ECO:0000256" key="2">
    <source>
        <dbReference type="SAM" id="MobiDB-lite"/>
    </source>
</evidence>
<proteinExistence type="predicted"/>
<feature type="domain" description="DUF4124" evidence="3">
    <location>
        <begin position="14"/>
        <end position="60"/>
    </location>
</feature>
<dbReference type="AlphaFoldDB" id="A0A562VGM3"/>
<gene>
    <name evidence="4" type="ORF">JN12_03167</name>
</gene>
<comment type="caution">
    <text evidence="4">The sequence shown here is derived from an EMBL/GenBank/DDBJ whole genome shotgun (WGS) entry which is preliminary data.</text>
</comment>
<keyword evidence="5" id="KW-1185">Reference proteome</keyword>
<dbReference type="RefSeq" id="WP_145024514.1">
    <property type="nucleotide sequence ID" value="NZ_VLLN01000023.1"/>
</dbReference>
<accession>A0A562VGM3</accession>
<dbReference type="InterPro" id="IPR025392">
    <property type="entry name" value="DUF4124"/>
</dbReference>
<dbReference type="Pfam" id="PF13511">
    <property type="entry name" value="DUF4124"/>
    <property type="match status" value="1"/>
</dbReference>
<evidence type="ECO:0000313" key="5">
    <source>
        <dbReference type="Proteomes" id="UP000319449"/>
    </source>
</evidence>
<feature type="coiled-coil region" evidence="1">
    <location>
        <begin position="100"/>
        <end position="160"/>
    </location>
</feature>
<sequence>MKSRGEVIGGIVLLLLVAASGSVLGQTYEWTDTGGVVHFTDNPDLVPRKYRESVRVRESLRGTVEEQSPKQQPTPGTVAEPPKGELLYGGKPFSWWKARYRELAIERQGAVARLEELKGKDVAVKRKKLILQRASDRLAVKEVQEKIATQEELLKSIYEKIGTLEAEARRADVPPRWREQP</sequence>
<feature type="compositionally biased region" description="Basic and acidic residues" evidence="2">
    <location>
        <begin position="58"/>
        <end position="68"/>
    </location>
</feature>
<dbReference type="EMBL" id="VLLN01000023">
    <property type="protein sequence ID" value="TWJ17055.1"/>
    <property type="molecule type" value="Genomic_DNA"/>
</dbReference>
<evidence type="ECO:0000313" key="4">
    <source>
        <dbReference type="EMBL" id="TWJ17055.1"/>
    </source>
</evidence>
<keyword evidence="1" id="KW-0175">Coiled coil</keyword>
<feature type="region of interest" description="Disordered" evidence="2">
    <location>
        <begin position="58"/>
        <end position="83"/>
    </location>
</feature>
<protein>
    <submittedName>
        <fullName evidence="4">Uncharacterized protein DUF4124</fullName>
    </submittedName>
</protein>
<evidence type="ECO:0000256" key="1">
    <source>
        <dbReference type="SAM" id="Coils"/>
    </source>
</evidence>
<name>A0A562VGM3_9BACT</name>
<dbReference type="OrthoDB" id="5397684at2"/>
<organism evidence="4 5">
    <name type="scientific">Geobacter argillaceus</name>
    <dbReference type="NCBI Taxonomy" id="345631"/>
    <lineage>
        <taxon>Bacteria</taxon>
        <taxon>Pseudomonadati</taxon>
        <taxon>Thermodesulfobacteriota</taxon>
        <taxon>Desulfuromonadia</taxon>
        <taxon>Geobacterales</taxon>
        <taxon>Geobacteraceae</taxon>
        <taxon>Geobacter</taxon>
    </lineage>
</organism>
<dbReference type="Proteomes" id="UP000319449">
    <property type="component" value="Unassembled WGS sequence"/>
</dbReference>
<evidence type="ECO:0000259" key="3">
    <source>
        <dbReference type="Pfam" id="PF13511"/>
    </source>
</evidence>